<gene>
    <name evidence="1" type="ORF">FRZ54_05040</name>
</gene>
<evidence type="ECO:0000313" key="2">
    <source>
        <dbReference type="Proteomes" id="UP000321479"/>
    </source>
</evidence>
<dbReference type="EMBL" id="CP042436">
    <property type="protein sequence ID" value="QEC61978.1"/>
    <property type="molecule type" value="Genomic_DNA"/>
</dbReference>
<dbReference type="AlphaFoldDB" id="A0A5B8USX0"/>
<organism evidence="1 2">
    <name type="scientific">Mucilaginibacter ginsenosidivorans</name>
    <dbReference type="NCBI Taxonomy" id="398053"/>
    <lineage>
        <taxon>Bacteria</taxon>
        <taxon>Pseudomonadati</taxon>
        <taxon>Bacteroidota</taxon>
        <taxon>Sphingobacteriia</taxon>
        <taxon>Sphingobacteriales</taxon>
        <taxon>Sphingobacteriaceae</taxon>
        <taxon>Mucilaginibacter</taxon>
    </lineage>
</organism>
<accession>A0A5B8USX0</accession>
<sequence>MSAKTTIFLSGGFKSDWQLKVINRYSEKFDFFNPRNHEIKEPHLYASWDIHYVRKCDILFAYMESTNPSGFGLMFELGMAYALNKTIILVDEKSHEDPVFAKYFKIAHQPSSNVFSNLEEAFLFLDKFV</sequence>
<dbReference type="Proteomes" id="UP000321479">
    <property type="component" value="Chromosome"/>
</dbReference>
<proteinExistence type="predicted"/>
<dbReference type="Gene3D" id="3.40.50.450">
    <property type="match status" value="1"/>
</dbReference>
<reference evidence="1 2" key="1">
    <citation type="journal article" date="2017" name="Curr. Microbiol.">
        <title>Mucilaginibacter ginsenosidivorans sp. nov., Isolated from Soil of Ginseng Field.</title>
        <authorList>
            <person name="Kim M.M."/>
            <person name="Siddiqi M.Z."/>
            <person name="Im W.T."/>
        </authorList>
    </citation>
    <scope>NUCLEOTIDE SEQUENCE [LARGE SCALE GENOMIC DNA]</scope>
    <source>
        <strain evidence="1 2">Gsoil 3017</strain>
    </source>
</reference>
<dbReference type="Pfam" id="PF15891">
    <property type="entry name" value="Nuc_deoxyri_tr2"/>
    <property type="match status" value="1"/>
</dbReference>
<evidence type="ECO:0008006" key="3">
    <source>
        <dbReference type="Google" id="ProtNLM"/>
    </source>
</evidence>
<dbReference type="OrthoDB" id="9807498at2"/>
<evidence type="ECO:0000313" key="1">
    <source>
        <dbReference type="EMBL" id="QEC61978.1"/>
    </source>
</evidence>
<name>A0A5B8USX0_9SPHI</name>
<dbReference type="SUPFAM" id="SSF52309">
    <property type="entry name" value="N-(deoxy)ribosyltransferase-like"/>
    <property type="match status" value="1"/>
</dbReference>
<keyword evidence="2" id="KW-1185">Reference proteome</keyword>
<protein>
    <recommendedName>
        <fullName evidence="3">Nucleoside 2-deoxyribosyltransferase</fullName>
    </recommendedName>
</protein>
<dbReference type="KEGG" id="mgin:FRZ54_05040"/>
<dbReference type="InterPro" id="IPR039470">
    <property type="entry name" value="Nuc_deoxyri_tr2"/>
</dbReference>
<dbReference type="RefSeq" id="WP_147030555.1">
    <property type="nucleotide sequence ID" value="NZ_CP042436.1"/>
</dbReference>